<gene>
    <name evidence="1" type="ORF">CNEO_43497</name>
</gene>
<dbReference type="Proteomes" id="UP000789738">
    <property type="component" value="Unassembled WGS sequence"/>
</dbReference>
<proteinExistence type="predicted"/>
<reference evidence="1" key="1">
    <citation type="submission" date="2021-10" db="EMBL/GenBank/DDBJ databases">
        <authorList>
            <person name="Mesa V."/>
        </authorList>
    </citation>
    <scope>NUCLEOTIDE SEQUENCE</scope>
    <source>
        <strain evidence="1">CC3_PB</strain>
    </source>
</reference>
<evidence type="ECO:0000313" key="1">
    <source>
        <dbReference type="EMBL" id="CAG9708287.1"/>
    </source>
</evidence>
<protein>
    <submittedName>
        <fullName evidence="1">Uncharacterized protein</fullName>
    </submittedName>
</protein>
<dbReference type="AlphaFoldDB" id="A0AA86JXY1"/>
<name>A0AA86JXY1_9CLOT</name>
<sequence length="82" mass="9775">MKYFKEFRKNLILIKRISTILIIIDVLFIIFGKIGIALTVAIIDLLFEWKFYRCPYCKNGLDPRQNFDKDQYCPHCGDKIEL</sequence>
<dbReference type="EMBL" id="CAKJVE010000004">
    <property type="protein sequence ID" value="CAG9708287.1"/>
    <property type="molecule type" value="Genomic_DNA"/>
</dbReference>
<evidence type="ECO:0000313" key="2">
    <source>
        <dbReference type="Proteomes" id="UP000789738"/>
    </source>
</evidence>
<organism evidence="1 2">
    <name type="scientific">Clostridium neonatale</name>
    <dbReference type="NCBI Taxonomy" id="137838"/>
    <lineage>
        <taxon>Bacteria</taxon>
        <taxon>Bacillati</taxon>
        <taxon>Bacillota</taxon>
        <taxon>Clostridia</taxon>
        <taxon>Eubacteriales</taxon>
        <taxon>Clostridiaceae</taxon>
        <taxon>Clostridium</taxon>
    </lineage>
</organism>
<comment type="caution">
    <text evidence="1">The sequence shown here is derived from an EMBL/GenBank/DDBJ whole genome shotgun (WGS) entry which is preliminary data.</text>
</comment>
<dbReference type="RefSeq" id="WP_159150917.1">
    <property type="nucleotide sequence ID" value="NZ_CAKJVE010000004.1"/>
</dbReference>
<accession>A0AA86JXY1</accession>